<dbReference type="Proteomes" id="UP000007800">
    <property type="component" value="Unassembled WGS sequence"/>
</dbReference>
<dbReference type="EMBL" id="GG672691">
    <property type="protein sequence ID" value="EER16888.1"/>
    <property type="molecule type" value="Genomic_DNA"/>
</dbReference>
<dbReference type="InParanoid" id="C5KF86"/>
<accession>C5KF86</accession>
<feature type="non-terminal residue" evidence="1">
    <location>
        <position position="55"/>
    </location>
</feature>
<organism evidence="2">
    <name type="scientific">Perkinsus marinus (strain ATCC 50983 / TXsc)</name>
    <dbReference type="NCBI Taxonomy" id="423536"/>
    <lineage>
        <taxon>Eukaryota</taxon>
        <taxon>Sar</taxon>
        <taxon>Alveolata</taxon>
        <taxon>Perkinsozoa</taxon>
        <taxon>Perkinsea</taxon>
        <taxon>Perkinsida</taxon>
        <taxon>Perkinsidae</taxon>
        <taxon>Perkinsus</taxon>
    </lineage>
</organism>
<reference evidence="1 2" key="1">
    <citation type="submission" date="2008-07" db="EMBL/GenBank/DDBJ databases">
        <authorList>
            <person name="El-Sayed N."/>
            <person name="Caler E."/>
            <person name="Inman J."/>
            <person name="Amedeo P."/>
            <person name="Hass B."/>
            <person name="Wortman J."/>
        </authorList>
    </citation>
    <scope>NUCLEOTIDE SEQUENCE [LARGE SCALE GENOMIC DNA]</scope>
    <source>
        <strain evidence="2">ATCC 50983 / TXsc</strain>
    </source>
</reference>
<dbReference type="GeneID" id="9052893"/>
<dbReference type="RefSeq" id="XP_002785092.1">
    <property type="nucleotide sequence ID" value="XM_002785046.1"/>
</dbReference>
<keyword evidence="2" id="KW-1185">Reference proteome</keyword>
<protein>
    <submittedName>
        <fullName evidence="1">Uncharacterized protein</fullName>
    </submittedName>
</protein>
<sequence>MLKISQPRIEPGTLPTIRTVLSKRREGSLQLLSQSSGWAEAFSRHVSLLLQVPSV</sequence>
<evidence type="ECO:0000313" key="1">
    <source>
        <dbReference type="EMBL" id="EER16888.1"/>
    </source>
</evidence>
<dbReference type="AlphaFoldDB" id="C5KF86"/>
<evidence type="ECO:0000313" key="2">
    <source>
        <dbReference type="Proteomes" id="UP000007800"/>
    </source>
</evidence>
<name>C5KF86_PERM5</name>
<proteinExistence type="predicted"/>
<gene>
    <name evidence="1" type="ORF">Pmar_PMAR004740</name>
</gene>